<comment type="similarity">
    <text evidence="3">Belongs to the Nth/MutY family.</text>
</comment>
<dbReference type="GO" id="GO:0046872">
    <property type="term" value="F:metal ion binding"/>
    <property type="evidence" value="ECO:0007669"/>
    <property type="project" value="UniProtKB-KW"/>
</dbReference>
<sequence>MLALARGPGETADPYRVWLSEVMLQQTTVAAVIPYFVRFTQRFPTLATLAVAPEEEVLRLWAGLGYYARARNLHRAARALAASGAFPRTQAALRQLPGIGPYTAAAIAAIAFGVPGLAVD</sequence>
<evidence type="ECO:0000259" key="14">
    <source>
        <dbReference type="SMART" id="SM00478"/>
    </source>
</evidence>
<dbReference type="GO" id="GO:0051539">
    <property type="term" value="F:4 iron, 4 sulfur cluster binding"/>
    <property type="evidence" value="ECO:0007669"/>
    <property type="project" value="UniProtKB-KW"/>
</dbReference>
<keyword evidence="13" id="KW-0326">Glycosidase</keyword>
<keyword evidence="10" id="KW-0408">Iron</keyword>
<evidence type="ECO:0000256" key="7">
    <source>
        <dbReference type="ARBA" id="ARBA00022723"/>
    </source>
</evidence>
<feature type="non-terminal residue" evidence="15">
    <location>
        <position position="120"/>
    </location>
</feature>
<comment type="catalytic activity">
    <reaction evidence="1">
        <text>Hydrolyzes free adenine bases from 7,8-dihydro-8-oxoguanine:adenine mismatched double-stranded DNA, leaving an apurinic site.</text>
        <dbReference type="EC" id="3.2.2.31"/>
    </reaction>
</comment>
<dbReference type="InterPro" id="IPR004036">
    <property type="entry name" value="Endonuclease-III-like_CS2"/>
</dbReference>
<dbReference type="AlphaFoldDB" id="T1C7C0"/>
<keyword evidence="8" id="KW-0227">DNA damage</keyword>
<reference evidence="15" key="1">
    <citation type="submission" date="2013-08" db="EMBL/GenBank/DDBJ databases">
        <authorList>
            <person name="Mendez C."/>
            <person name="Richter M."/>
            <person name="Ferrer M."/>
            <person name="Sanchez J."/>
        </authorList>
    </citation>
    <scope>NUCLEOTIDE SEQUENCE</scope>
</reference>
<dbReference type="InterPro" id="IPR011257">
    <property type="entry name" value="DNA_glycosylase"/>
</dbReference>
<dbReference type="SMART" id="SM00478">
    <property type="entry name" value="ENDO3c"/>
    <property type="match status" value="1"/>
</dbReference>
<comment type="cofactor">
    <cofactor evidence="2">
        <name>[4Fe-4S] cluster</name>
        <dbReference type="ChEBI" id="CHEBI:49883"/>
    </cofactor>
</comment>
<accession>T1C7C0</accession>
<name>T1C7C0_9ZZZZ</name>
<keyword evidence="9" id="KW-0378">Hydrolase</keyword>
<feature type="domain" description="HhH-GPD" evidence="14">
    <location>
        <begin position="23"/>
        <end position="120"/>
    </location>
</feature>
<proteinExistence type="inferred from homology"/>
<reference evidence="15" key="2">
    <citation type="journal article" date="2014" name="ISME J.">
        <title>Microbial stratification in low pH oxic and suboxic macroscopic growths along an acid mine drainage.</title>
        <authorList>
            <person name="Mendez-Garcia C."/>
            <person name="Mesa V."/>
            <person name="Sprenger R.R."/>
            <person name="Richter M."/>
            <person name="Diez M.S."/>
            <person name="Solano J."/>
            <person name="Bargiela R."/>
            <person name="Golyshina O.V."/>
            <person name="Manteca A."/>
            <person name="Ramos J.L."/>
            <person name="Gallego J.R."/>
            <person name="Llorente I."/>
            <person name="Martins Dos Santos V.A."/>
            <person name="Jensen O.N."/>
            <person name="Pelaez A.I."/>
            <person name="Sanchez J."/>
            <person name="Ferrer M."/>
        </authorList>
    </citation>
    <scope>NUCLEOTIDE SEQUENCE</scope>
</reference>
<dbReference type="FunFam" id="1.10.340.30:FF:000002">
    <property type="entry name" value="Adenine DNA glycosylase"/>
    <property type="match status" value="1"/>
</dbReference>
<dbReference type="PROSITE" id="PS01155">
    <property type="entry name" value="ENDONUCLEASE_III_2"/>
    <property type="match status" value="1"/>
</dbReference>
<gene>
    <name evidence="15" type="ORF">B2A_03313</name>
</gene>
<dbReference type="GO" id="GO:0032357">
    <property type="term" value="F:oxidized purine DNA binding"/>
    <property type="evidence" value="ECO:0007669"/>
    <property type="project" value="TreeGrafter"/>
</dbReference>
<organism evidence="15">
    <name type="scientific">mine drainage metagenome</name>
    <dbReference type="NCBI Taxonomy" id="410659"/>
    <lineage>
        <taxon>unclassified sequences</taxon>
        <taxon>metagenomes</taxon>
        <taxon>ecological metagenomes</taxon>
    </lineage>
</organism>
<keyword evidence="6" id="KW-0004">4Fe-4S</keyword>
<dbReference type="GO" id="GO:0000701">
    <property type="term" value="F:purine-specific mismatch base pair DNA N-glycosylase activity"/>
    <property type="evidence" value="ECO:0007669"/>
    <property type="project" value="UniProtKB-EC"/>
</dbReference>
<dbReference type="PANTHER" id="PTHR42944">
    <property type="entry name" value="ADENINE DNA GLYCOSYLASE"/>
    <property type="match status" value="1"/>
</dbReference>
<protein>
    <recommendedName>
        <fullName evidence="5">Adenine DNA glycosylase</fullName>
        <ecNumber evidence="4">3.2.2.31</ecNumber>
    </recommendedName>
</protein>
<evidence type="ECO:0000256" key="10">
    <source>
        <dbReference type="ARBA" id="ARBA00023004"/>
    </source>
</evidence>
<evidence type="ECO:0000313" key="15">
    <source>
        <dbReference type="EMBL" id="EQD61204.1"/>
    </source>
</evidence>
<evidence type="ECO:0000256" key="1">
    <source>
        <dbReference type="ARBA" id="ARBA00000843"/>
    </source>
</evidence>
<evidence type="ECO:0000256" key="3">
    <source>
        <dbReference type="ARBA" id="ARBA00008343"/>
    </source>
</evidence>
<evidence type="ECO:0000256" key="5">
    <source>
        <dbReference type="ARBA" id="ARBA00022023"/>
    </source>
</evidence>
<dbReference type="GO" id="GO:0006284">
    <property type="term" value="P:base-excision repair"/>
    <property type="evidence" value="ECO:0007669"/>
    <property type="project" value="InterPro"/>
</dbReference>
<evidence type="ECO:0000256" key="6">
    <source>
        <dbReference type="ARBA" id="ARBA00022485"/>
    </source>
</evidence>
<keyword evidence="12" id="KW-0234">DNA repair</keyword>
<evidence type="ECO:0000256" key="9">
    <source>
        <dbReference type="ARBA" id="ARBA00022801"/>
    </source>
</evidence>
<keyword evidence="11" id="KW-0411">Iron-sulfur</keyword>
<dbReference type="PANTHER" id="PTHR42944:SF1">
    <property type="entry name" value="ADENINE DNA GLYCOSYLASE"/>
    <property type="match status" value="1"/>
</dbReference>
<dbReference type="EC" id="3.2.2.31" evidence="4"/>
<dbReference type="SUPFAM" id="SSF48150">
    <property type="entry name" value="DNA-glycosylase"/>
    <property type="match status" value="1"/>
</dbReference>
<dbReference type="InterPro" id="IPR003265">
    <property type="entry name" value="HhH-GPD_domain"/>
</dbReference>
<evidence type="ECO:0000256" key="2">
    <source>
        <dbReference type="ARBA" id="ARBA00001966"/>
    </source>
</evidence>
<dbReference type="InterPro" id="IPR044298">
    <property type="entry name" value="MIG/MutY"/>
</dbReference>
<dbReference type="Pfam" id="PF00730">
    <property type="entry name" value="HhH-GPD"/>
    <property type="match status" value="1"/>
</dbReference>
<keyword evidence="7" id="KW-0479">Metal-binding</keyword>
<dbReference type="CDD" id="cd00056">
    <property type="entry name" value="ENDO3c"/>
    <property type="match status" value="1"/>
</dbReference>
<evidence type="ECO:0000256" key="13">
    <source>
        <dbReference type="ARBA" id="ARBA00023295"/>
    </source>
</evidence>
<dbReference type="GO" id="GO:0006298">
    <property type="term" value="P:mismatch repair"/>
    <property type="evidence" value="ECO:0007669"/>
    <property type="project" value="TreeGrafter"/>
</dbReference>
<comment type="caution">
    <text evidence="15">The sequence shown here is derived from an EMBL/GenBank/DDBJ whole genome shotgun (WGS) entry which is preliminary data.</text>
</comment>
<evidence type="ECO:0000256" key="11">
    <source>
        <dbReference type="ARBA" id="ARBA00023014"/>
    </source>
</evidence>
<dbReference type="GO" id="GO:0034039">
    <property type="term" value="F:8-oxo-7,8-dihydroguanine DNA N-glycosylase activity"/>
    <property type="evidence" value="ECO:0007669"/>
    <property type="project" value="TreeGrafter"/>
</dbReference>
<dbReference type="GO" id="GO:0035485">
    <property type="term" value="F:adenine/guanine mispair binding"/>
    <property type="evidence" value="ECO:0007669"/>
    <property type="project" value="TreeGrafter"/>
</dbReference>
<dbReference type="EMBL" id="AUZZ01002219">
    <property type="protein sequence ID" value="EQD61204.1"/>
    <property type="molecule type" value="Genomic_DNA"/>
</dbReference>
<dbReference type="Gene3D" id="1.10.340.30">
    <property type="entry name" value="Hypothetical protein, domain 2"/>
    <property type="match status" value="1"/>
</dbReference>
<evidence type="ECO:0000256" key="8">
    <source>
        <dbReference type="ARBA" id="ARBA00022763"/>
    </source>
</evidence>
<evidence type="ECO:0000256" key="4">
    <source>
        <dbReference type="ARBA" id="ARBA00012045"/>
    </source>
</evidence>
<evidence type="ECO:0000256" key="12">
    <source>
        <dbReference type="ARBA" id="ARBA00023204"/>
    </source>
</evidence>